<organism evidence="1 2">
    <name type="scientific">Methylobacterium jeotgali</name>
    <dbReference type="NCBI Taxonomy" id="381630"/>
    <lineage>
        <taxon>Bacteria</taxon>
        <taxon>Pseudomonadati</taxon>
        <taxon>Pseudomonadota</taxon>
        <taxon>Alphaproteobacteria</taxon>
        <taxon>Hyphomicrobiales</taxon>
        <taxon>Methylobacteriaceae</taxon>
        <taxon>Methylobacterium</taxon>
    </lineage>
</organism>
<dbReference type="EMBL" id="BPQR01000056">
    <property type="protein sequence ID" value="GJE07878.1"/>
    <property type="molecule type" value="Genomic_DNA"/>
</dbReference>
<accession>A0ABQ4T0X1</accession>
<protein>
    <submittedName>
        <fullName evidence="1">Uncharacterized protein</fullName>
    </submittedName>
</protein>
<evidence type="ECO:0000313" key="2">
    <source>
        <dbReference type="Proteomes" id="UP001055102"/>
    </source>
</evidence>
<dbReference type="Proteomes" id="UP001055102">
    <property type="component" value="Unassembled WGS sequence"/>
</dbReference>
<reference evidence="1" key="2">
    <citation type="submission" date="2021-08" db="EMBL/GenBank/DDBJ databases">
        <authorList>
            <person name="Tani A."/>
            <person name="Ola A."/>
            <person name="Ogura Y."/>
            <person name="Katsura K."/>
            <person name="Hayashi T."/>
        </authorList>
    </citation>
    <scope>NUCLEOTIDE SEQUENCE</scope>
    <source>
        <strain evidence="1">LMG 23639</strain>
    </source>
</reference>
<evidence type="ECO:0000313" key="1">
    <source>
        <dbReference type="EMBL" id="GJE07878.1"/>
    </source>
</evidence>
<gene>
    <name evidence="1" type="ORF">AOPFMNJM_3210</name>
</gene>
<keyword evidence="2" id="KW-1185">Reference proteome</keyword>
<comment type="caution">
    <text evidence="1">The sequence shown here is derived from an EMBL/GenBank/DDBJ whole genome shotgun (WGS) entry which is preliminary data.</text>
</comment>
<reference evidence="1" key="1">
    <citation type="journal article" date="2021" name="Front. Microbiol.">
        <title>Comprehensive Comparative Genomics and Phenotyping of Methylobacterium Species.</title>
        <authorList>
            <person name="Alessa O."/>
            <person name="Ogura Y."/>
            <person name="Fujitani Y."/>
            <person name="Takami H."/>
            <person name="Hayashi T."/>
            <person name="Sahin N."/>
            <person name="Tani A."/>
        </authorList>
    </citation>
    <scope>NUCLEOTIDE SEQUENCE</scope>
    <source>
        <strain evidence="1">LMG 23639</strain>
    </source>
</reference>
<name>A0ABQ4T0X1_9HYPH</name>
<proteinExistence type="predicted"/>
<sequence length="169" mass="17728">MRPTRYDGLALEAGDTVDLAFRLWSRADGQRFPYVVGAGERFVLTLRWQGGAIVAATSDSGAGRLVLDQAAGRTVLRRRLAASETAAMPIGRLATLTLVRVPAAGERRTWLTGTVKGRTTPEAGPGDTALDLVIDDTSLTVDLAVDDAAQATTLALASEAAFVSALLFG</sequence>
<dbReference type="RefSeq" id="WP_238277265.1">
    <property type="nucleotide sequence ID" value="NZ_BPQR01000056.1"/>
</dbReference>